<dbReference type="Pfam" id="PF03006">
    <property type="entry name" value="HlyIII"/>
    <property type="match status" value="1"/>
</dbReference>
<dbReference type="GO" id="GO:0005886">
    <property type="term" value="C:plasma membrane"/>
    <property type="evidence" value="ECO:0007669"/>
    <property type="project" value="UniProtKB-SubCell"/>
</dbReference>
<gene>
    <name evidence="9" type="ORF">CHH28_01305</name>
</gene>
<dbReference type="AlphaFoldDB" id="A0A222FF63"/>
<dbReference type="KEGG" id="bsan:CHH28_01305"/>
<keyword evidence="5 8" id="KW-1133">Transmembrane helix</keyword>
<feature type="binding site" evidence="7">
    <location>
        <position position="194"/>
    </location>
    <ligand>
        <name>Zn(2+)</name>
        <dbReference type="ChEBI" id="CHEBI:29105"/>
    </ligand>
</feature>
<feature type="transmembrane region" description="Helical" evidence="8">
    <location>
        <begin position="80"/>
        <end position="98"/>
    </location>
</feature>
<evidence type="ECO:0000256" key="4">
    <source>
        <dbReference type="ARBA" id="ARBA00022692"/>
    </source>
</evidence>
<evidence type="ECO:0000313" key="9">
    <source>
        <dbReference type="EMBL" id="ASP37400.1"/>
    </source>
</evidence>
<feature type="transmembrane region" description="Helical" evidence="8">
    <location>
        <begin position="104"/>
        <end position="123"/>
    </location>
</feature>
<evidence type="ECO:0000256" key="5">
    <source>
        <dbReference type="ARBA" id="ARBA00022989"/>
    </source>
</evidence>
<evidence type="ECO:0000256" key="7">
    <source>
        <dbReference type="PIRSR" id="PIRSR604254-1"/>
    </source>
</evidence>
<name>A0A222FF63_9GAMM</name>
<evidence type="ECO:0000256" key="2">
    <source>
        <dbReference type="ARBA" id="ARBA00008488"/>
    </source>
</evidence>
<keyword evidence="7" id="KW-0862">Zinc</keyword>
<evidence type="ECO:0000256" key="1">
    <source>
        <dbReference type="ARBA" id="ARBA00004651"/>
    </source>
</evidence>
<sequence>MHQVFRDPISGLTHLAGAIFAIVALCIMSVQAALYGSVWHTVSFAIFGACMLIMFTSSSVYHLVHGSDHVITWLKRVDHMAIYLMIAGSYTPICLIPLNGALGWGLLIFIWSVALAGVILKLVWLSAPRWLSTLLYVLMGWSVVFVFPALERIPSDTLTWLLYGGISYTLGSLVYALRWPNPWPRWFGFHEIWHLFVMAGAFCHFWAVAFSLTDVVV</sequence>
<proteinExistence type="inferred from homology"/>
<feature type="transmembrane region" description="Helical" evidence="8">
    <location>
        <begin position="12"/>
        <end position="36"/>
    </location>
</feature>
<keyword evidence="4 8" id="KW-0812">Transmembrane</keyword>
<feature type="binding site" evidence="7">
    <location>
        <position position="62"/>
    </location>
    <ligand>
        <name>Zn(2+)</name>
        <dbReference type="ChEBI" id="CHEBI:29105"/>
    </ligand>
</feature>
<dbReference type="NCBIfam" id="TIGR01065">
    <property type="entry name" value="hlyIII"/>
    <property type="match status" value="1"/>
</dbReference>
<feature type="transmembrane region" description="Helical" evidence="8">
    <location>
        <begin position="192"/>
        <end position="212"/>
    </location>
</feature>
<evidence type="ECO:0000313" key="10">
    <source>
        <dbReference type="Proteomes" id="UP000202440"/>
    </source>
</evidence>
<evidence type="ECO:0000256" key="8">
    <source>
        <dbReference type="SAM" id="Phobius"/>
    </source>
</evidence>
<reference evidence="9 10" key="1">
    <citation type="submission" date="2017-07" db="EMBL/GenBank/DDBJ databases">
        <title>Annotated genome sequence of Bacterioplanes sanyensis isolated from Red Sea.</title>
        <authorList>
            <person name="Rehman Z.U."/>
        </authorList>
    </citation>
    <scope>NUCLEOTIDE SEQUENCE [LARGE SCALE GENOMIC DNA]</scope>
    <source>
        <strain evidence="9 10">NV9</strain>
    </source>
</reference>
<accession>A0A222FF63</accession>
<dbReference type="InterPro" id="IPR004254">
    <property type="entry name" value="AdipoR/HlyIII-related"/>
</dbReference>
<dbReference type="RefSeq" id="WP_094058618.1">
    <property type="nucleotide sequence ID" value="NZ_CP022530.1"/>
</dbReference>
<keyword evidence="6 8" id="KW-0472">Membrane</keyword>
<dbReference type="Proteomes" id="UP000202440">
    <property type="component" value="Chromosome"/>
</dbReference>
<comment type="subcellular location">
    <subcellularLocation>
        <location evidence="1">Cell membrane</location>
        <topology evidence="1">Multi-pass membrane protein</topology>
    </subcellularLocation>
</comment>
<evidence type="ECO:0000256" key="3">
    <source>
        <dbReference type="ARBA" id="ARBA00022475"/>
    </source>
</evidence>
<dbReference type="EMBL" id="CP022530">
    <property type="protein sequence ID" value="ASP37400.1"/>
    <property type="molecule type" value="Genomic_DNA"/>
</dbReference>
<feature type="transmembrane region" description="Helical" evidence="8">
    <location>
        <begin position="160"/>
        <end position="180"/>
    </location>
</feature>
<dbReference type="InterPro" id="IPR005744">
    <property type="entry name" value="Hy-lIII"/>
</dbReference>
<feature type="binding site" evidence="7">
    <location>
        <position position="190"/>
    </location>
    <ligand>
        <name>Zn(2+)</name>
        <dbReference type="ChEBI" id="CHEBI:29105"/>
    </ligand>
</feature>
<dbReference type="GO" id="GO:0046872">
    <property type="term" value="F:metal ion binding"/>
    <property type="evidence" value="ECO:0007669"/>
    <property type="project" value="UniProtKB-KW"/>
</dbReference>
<keyword evidence="10" id="KW-1185">Reference proteome</keyword>
<dbReference type="GO" id="GO:0140911">
    <property type="term" value="F:pore-forming activity"/>
    <property type="evidence" value="ECO:0007669"/>
    <property type="project" value="InterPro"/>
</dbReference>
<evidence type="ECO:0000256" key="6">
    <source>
        <dbReference type="ARBA" id="ARBA00023136"/>
    </source>
</evidence>
<protein>
    <submittedName>
        <fullName evidence="9">Hemolysin</fullName>
    </submittedName>
</protein>
<organism evidence="9 10">
    <name type="scientific">Bacterioplanes sanyensis</name>
    <dbReference type="NCBI Taxonomy" id="1249553"/>
    <lineage>
        <taxon>Bacteria</taxon>
        <taxon>Pseudomonadati</taxon>
        <taxon>Pseudomonadota</taxon>
        <taxon>Gammaproteobacteria</taxon>
        <taxon>Oceanospirillales</taxon>
        <taxon>Oceanospirillaceae</taxon>
        <taxon>Bacterioplanes</taxon>
    </lineage>
</organism>
<dbReference type="PANTHER" id="PTHR20855">
    <property type="entry name" value="ADIPOR/PROGESTIN RECEPTOR-RELATED"/>
    <property type="match status" value="1"/>
</dbReference>
<keyword evidence="7" id="KW-0479">Metal-binding</keyword>
<comment type="similarity">
    <text evidence="2">Belongs to the UPF0073 (Hly-III) family.</text>
</comment>
<keyword evidence="3" id="KW-1003">Cell membrane</keyword>
<feature type="transmembrane region" description="Helical" evidence="8">
    <location>
        <begin position="42"/>
        <end position="64"/>
    </location>
</feature>
<dbReference type="OrthoDB" id="9813689at2"/>
<feature type="transmembrane region" description="Helical" evidence="8">
    <location>
        <begin position="130"/>
        <end position="148"/>
    </location>
</feature>
<dbReference type="PANTHER" id="PTHR20855:SF3">
    <property type="entry name" value="LD03007P"/>
    <property type="match status" value="1"/>
</dbReference>